<reference evidence="1 2" key="1">
    <citation type="journal article" date="2019" name="Front. Microbiol.">
        <title>Ammonia Oxidation by the Arctic Terrestrial Thaumarchaeote Candidatus Nitrosocosmicus arcticus Is Stimulated by Increasing Temperatures.</title>
        <authorList>
            <person name="Alves R.J.E."/>
            <person name="Kerou M."/>
            <person name="Zappe A."/>
            <person name="Bittner R."/>
            <person name="Abby S.S."/>
            <person name="Schmidt H.A."/>
            <person name="Pfeifer K."/>
            <person name="Schleper C."/>
        </authorList>
    </citation>
    <scope>NUCLEOTIDE SEQUENCE [LARGE SCALE GENOMIC DNA]</scope>
    <source>
        <strain evidence="1 2">Kfb</strain>
    </source>
</reference>
<comment type="caution">
    <text evidence="1">The sequence shown here is derived from an EMBL/GenBank/DDBJ whole genome shotgun (WGS) entry which is preliminary data.</text>
</comment>
<dbReference type="Proteomes" id="UP000315289">
    <property type="component" value="Unassembled WGS sequence"/>
</dbReference>
<gene>
    <name evidence="1" type="ORF">NARC_100152</name>
</gene>
<name>A0A557SU10_9ARCH</name>
<evidence type="ECO:0000313" key="1">
    <source>
        <dbReference type="EMBL" id="TVP40089.1"/>
    </source>
</evidence>
<keyword evidence="2" id="KW-1185">Reference proteome</keyword>
<dbReference type="EMBL" id="VOAH01000010">
    <property type="protein sequence ID" value="TVP40089.1"/>
    <property type="molecule type" value="Genomic_DNA"/>
</dbReference>
<dbReference type="AlphaFoldDB" id="A0A557SU10"/>
<sequence length="398" mass="48252">MKNVYVFHILKAVKHNNKSKVITYCKLADRSKKRNYNKDRLKRVEQYFNFYSIILRIFEENKEDYLYKNKIYDLIINKKSKLGTGLENEDGFMEFLTYRLENISSKENCFDAIEFLFNCGLLEIFEGGKDDRKHKFVLSDDGRKISRFLKETADYQKNYFKLEQSVRAKIPHKSRKEWKELKLYNSGWKDKDIEFYHVCRSNALDLIDLIENNFTRIVLFRYSKIMDESSLLENKNAKIIFNDVIIKVFENKIRFILEKYKTYEESAKARWVENYTNPINQIPQFEEKYESGLYGQLPFYRDIVNFFNYKIAPQMIEKDITKMILSYLKLLEFPKERIATDDINFFLKNKKELMKEYVIQNRQRDTANIKIEYDYEHLIKLRFDTQELFQAILIEYIK</sequence>
<protein>
    <submittedName>
        <fullName evidence="1">Uncharacterized protein</fullName>
    </submittedName>
</protein>
<proteinExistence type="predicted"/>
<evidence type="ECO:0000313" key="2">
    <source>
        <dbReference type="Proteomes" id="UP000315289"/>
    </source>
</evidence>
<organism evidence="1 2">
    <name type="scientific">Candidatus Nitrosocosmicus arcticus</name>
    <dbReference type="NCBI Taxonomy" id="2035267"/>
    <lineage>
        <taxon>Archaea</taxon>
        <taxon>Nitrososphaerota</taxon>
        <taxon>Nitrososphaeria</taxon>
        <taxon>Nitrososphaerales</taxon>
        <taxon>Nitrososphaeraceae</taxon>
        <taxon>Candidatus Nitrosocosmicus</taxon>
    </lineage>
</organism>
<accession>A0A557SU10</accession>